<protein>
    <submittedName>
        <fullName evidence="1">Uncharacterized protein</fullName>
    </submittedName>
</protein>
<sequence>MAGVSEDRLIAMPAGAGKILLERGGIHLCALLKADNFSKFSTERGLRVSAERLLTLERLGLFSPLVRLRSPNIERKPLSLPLRDNEWFDRGWAIDTADGGEHWVSDQRTNDSEAYYSRFQIASLDFVLSEYDFTVQLEKFVHAPKFDARAWTKIGRQLFKIYETRNRVDGTHLFRPTIDALCQYISDRYYPHTQTNMRSMSVFSGGFSFDEWTITNSRKWEWEDYARSWNPRETEETFGLTPAKLKHAYEALAGQQSQVDPLSNWHKLVQFVSPRERDRLKGAALAAETMRSGALMLRLLHKELYGEDLNHPNEVYGTIITHMPELNIRSDARRYLEFVVNQFDLNPRPKLTLFLEGQSEAVAVNAIFERYFGASVGTHAIEIIVLGGVDNATGTKDDRFRAILRLVDYLHHHQTFTFLILDNENSAAKLKAAAHKAKSTLHAKRFVTRPEYLKVWRDSFEFDNFSATEIATALRRLAGGSSQFSSADIAVCKRDKLPGAALTALYRERTGHNLNKLDLARELTECMFEASSRRAIGNRPLIRVLERVVKLAALNPFPTMAESWEYNQTSSYLGKTRERIKRPAGFRRSSSRNRR</sequence>
<dbReference type="RefSeq" id="WP_141694173.1">
    <property type="nucleotide sequence ID" value="NZ_FMAF01000049.1"/>
</dbReference>
<evidence type="ECO:0000313" key="1">
    <source>
        <dbReference type="EMBL" id="SCB52363.1"/>
    </source>
</evidence>
<evidence type="ECO:0000313" key="2">
    <source>
        <dbReference type="Proteomes" id="UP000199205"/>
    </source>
</evidence>
<organism evidence="1 2">
    <name type="scientific">Rhizobium lusitanum</name>
    <dbReference type="NCBI Taxonomy" id="293958"/>
    <lineage>
        <taxon>Bacteria</taxon>
        <taxon>Pseudomonadati</taxon>
        <taxon>Pseudomonadota</taxon>
        <taxon>Alphaproteobacteria</taxon>
        <taxon>Hyphomicrobiales</taxon>
        <taxon>Rhizobiaceae</taxon>
        <taxon>Rhizobium/Agrobacterium group</taxon>
        <taxon>Rhizobium</taxon>
    </lineage>
</organism>
<dbReference type="AlphaFoldDB" id="A0A1C3XJB9"/>
<proteinExistence type="predicted"/>
<dbReference type="Proteomes" id="UP000199205">
    <property type="component" value="Unassembled WGS sequence"/>
</dbReference>
<dbReference type="OrthoDB" id="8455527at2"/>
<gene>
    <name evidence="1" type="ORF">GA0061101_1497</name>
</gene>
<dbReference type="EMBL" id="FMAF01000049">
    <property type="protein sequence ID" value="SCB52363.1"/>
    <property type="molecule type" value="Genomic_DNA"/>
</dbReference>
<name>A0A1C3XJB9_9HYPH</name>
<accession>A0A1C3XJB9</accession>
<reference evidence="2" key="1">
    <citation type="submission" date="2016-08" db="EMBL/GenBank/DDBJ databases">
        <authorList>
            <person name="Varghese N."/>
            <person name="Submissions Spin"/>
        </authorList>
    </citation>
    <scope>NUCLEOTIDE SEQUENCE [LARGE SCALE GENOMIC DNA]</scope>
    <source>
        <strain evidence="2">P1-7</strain>
    </source>
</reference>